<dbReference type="InterPro" id="IPR011990">
    <property type="entry name" value="TPR-like_helical_dom_sf"/>
</dbReference>
<dbReference type="Gene3D" id="1.25.40.10">
    <property type="entry name" value="Tetratricopeptide repeat domain"/>
    <property type="match status" value="1"/>
</dbReference>
<name>A0ABX0KEX7_9PROT</name>
<dbReference type="Pfam" id="PF08238">
    <property type="entry name" value="Sel1"/>
    <property type="match status" value="1"/>
</dbReference>
<dbReference type="SUPFAM" id="SSF81901">
    <property type="entry name" value="HCP-like"/>
    <property type="match status" value="1"/>
</dbReference>
<sequence length="37" mass="4218">MHNLGDLYEQGHGVARDHTKAREWFGKATHAGYIPPR</sequence>
<dbReference type="Proteomes" id="UP000615326">
    <property type="component" value="Unassembled WGS sequence"/>
</dbReference>
<evidence type="ECO:0000313" key="2">
    <source>
        <dbReference type="Proteomes" id="UP000615326"/>
    </source>
</evidence>
<comment type="caution">
    <text evidence="1">The sequence shown here is derived from an EMBL/GenBank/DDBJ whole genome shotgun (WGS) entry which is preliminary data.</text>
</comment>
<accession>A0ABX0KEX7</accession>
<proteinExistence type="predicted"/>
<evidence type="ECO:0000313" key="1">
    <source>
        <dbReference type="EMBL" id="NHO34049.1"/>
    </source>
</evidence>
<dbReference type="RefSeq" id="WP_173578511.1">
    <property type="nucleotide sequence ID" value="NZ_WOSW01000050.1"/>
</dbReference>
<protein>
    <recommendedName>
        <fullName evidence="3">Sel1 repeat family protein</fullName>
    </recommendedName>
</protein>
<reference evidence="1 2" key="1">
    <citation type="journal article" date="2020" name="Int. J. Syst. Evol. Microbiol.">
        <title>Novel acetic acid bacteria from cider fermentations: Acetobacter conturbans sp. nov. and Acetobacter fallax sp. nov.</title>
        <authorList>
            <person name="Sombolestani A.S."/>
            <person name="Cleenwerck I."/>
            <person name="Cnockaert M."/>
            <person name="Borremans W."/>
            <person name="Wieme A.D."/>
            <person name="De Vuyst L."/>
            <person name="Vandamme P."/>
        </authorList>
    </citation>
    <scope>NUCLEOTIDE SEQUENCE [LARGE SCALE GENOMIC DNA]</scope>
    <source>
        <strain evidence="1 2">LMG 1637</strain>
    </source>
</reference>
<keyword evidence="2" id="KW-1185">Reference proteome</keyword>
<dbReference type="EMBL" id="WOSW01000050">
    <property type="protein sequence ID" value="NHO34049.1"/>
    <property type="molecule type" value="Genomic_DNA"/>
</dbReference>
<dbReference type="InterPro" id="IPR006597">
    <property type="entry name" value="Sel1-like"/>
</dbReference>
<organism evidence="1 2">
    <name type="scientific">Acetobacter fallax</name>
    <dbReference type="NCBI Taxonomy" id="1737473"/>
    <lineage>
        <taxon>Bacteria</taxon>
        <taxon>Pseudomonadati</taxon>
        <taxon>Pseudomonadota</taxon>
        <taxon>Alphaproteobacteria</taxon>
        <taxon>Acetobacterales</taxon>
        <taxon>Acetobacteraceae</taxon>
        <taxon>Acetobacter</taxon>
    </lineage>
</organism>
<gene>
    <name evidence="1" type="ORF">GOB84_16165</name>
</gene>
<dbReference type="SMART" id="SM00671">
    <property type="entry name" value="SEL1"/>
    <property type="match status" value="1"/>
</dbReference>
<evidence type="ECO:0008006" key="3">
    <source>
        <dbReference type="Google" id="ProtNLM"/>
    </source>
</evidence>